<organism evidence="2 3">
    <name type="scientific">Nonomuraea ferruginea</name>
    <dbReference type="NCBI Taxonomy" id="46174"/>
    <lineage>
        <taxon>Bacteria</taxon>
        <taxon>Bacillati</taxon>
        <taxon>Actinomycetota</taxon>
        <taxon>Actinomycetes</taxon>
        <taxon>Streptosporangiales</taxon>
        <taxon>Streptosporangiaceae</taxon>
        <taxon>Nonomuraea</taxon>
    </lineage>
</organism>
<dbReference type="Pfam" id="PF05685">
    <property type="entry name" value="Uma2"/>
    <property type="match status" value="1"/>
</dbReference>
<dbReference type="PANTHER" id="PTHR35400:SF3">
    <property type="entry name" value="SLL1072 PROTEIN"/>
    <property type="match status" value="1"/>
</dbReference>
<keyword evidence="2" id="KW-0378">Hydrolase</keyword>
<dbReference type="InterPro" id="IPR011335">
    <property type="entry name" value="Restrct_endonuc-II-like"/>
</dbReference>
<keyword evidence="2" id="KW-0540">Nuclease</keyword>
<dbReference type="CDD" id="cd06260">
    <property type="entry name" value="DUF820-like"/>
    <property type="match status" value="1"/>
</dbReference>
<dbReference type="InterPro" id="IPR008538">
    <property type="entry name" value="Uma2"/>
</dbReference>
<keyword evidence="3" id="KW-1185">Reference proteome</keyword>
<evidence type="ECO:0000313" key="2">
    <source>
        <dbReference type="EMBL" id="MDA0641841.1"/>
    </source>
</evidence>
<dbReference type="Proteomes" id="UP001212498">
    <property type="component" value="Unassembled WGS sequence"/>
</dbReference>
<keyword evidence="2" id="KW-0255">Endonuclease</keyword>
<dbReference type="SUPFAM" id="SSF52980">
    <property type="entry name" value="Restriction endonuclease-like"/>
    <property type="match status" value="1"/>
</dbReference>
<proteinExistence type="predicted"/>
<dbReference type="EMBL" id="JAPNUD010000031">
    <property type="protein sequence ID" value="MDA0641841.1"/>
    <property type="molecule type" value="Genomic_DNA"/>
</dbReference>
<protein>
    <submittedName>
        <fullName evidence="2">Uma2 family endonuclease</fullName>
    </submittedName>
</protein>
<accession>A0ABT4SX61</accession>
<gene>
    <name evidence="2" type="ORF">OUY24_14525</name>
</gene>
<dbReference type="RefSeq" id="WP_271276604.1">
    <property type="nucleotide sequence ID" value="NZ_BAABFD010000033.1"/>
</dbReference>
<dbReference type="Gene3D" id="3.90.1570.10">
    <property type="entry name" value="tt1808, chain A"/>
    <property type="match status" value="1"/>
</dbReference>
<dbReference type="PANTHER" id="PTHR35400">
    <property type="entry name" value="SLR1083 PROTEIN"/>
    <property type="match status" value="1"/>
</dbReference>
<dbReference type="InterPro" id="IPR012296">
    <property type="entry name" value="Nuclease_put_TT1808"/>
</dbReference>
<feature type="domain" description="Putative restriction endonuclease" evidence="1">
    <location>
        <begin position="2"/>
        <end position="153"/>
    </location>
</feature>
<evidence type="ECO:0000259" key="1">
    <source>
        <dbReference type="Pfam" id="PF05685"/>
    </source>
</evidence>
<reference evidence="2 3" key="1">
    <citation type="submission" date="2022-11" db="EMBL/GenBank/DDBJ databases">
        <title>Nonomuraea corallina sp. nov., a new species of the genus Nonomuraea isolated from sea side sediment in Thai sea.</title>
        <authorList>
            <person name="Ngamcharungchit C."/>
            <person name="Matsumoto A."/>
            <person name="Suriyachadkun C."/>
            <person name="Panbangred W."/>
            <person name="Inahashi Y."/>
            <person name="Intra B."/>
        </authorList>
    </citation>
    <scope>NUCLEOTIDE SEQUENCE [LARGE SCALE GENOMIC DNA]</scope>
    <source>
        <strain evidence="2 3">DSM 43553</strain>
    </source>
</reference>
<comment type="caution">
    <text evidence="2">The sequence shown here is derived from an EMBL/GenBank/DDBJ whole genome shotgun (WGS) entry which is preliminary data.</text>
</comment>
<name>A0ABT4SX61_9ACTN</name>
<evidence type="ECO:0000313" key="3">
    <source>
        <dbReference type="Proteomes" id="UP001212498"/>
    </source>
</evidence>
<dbReference type="GO" id="GO:0004519">
    <property type="term" value="F:endonuclease activity"/>
    <property type="evidence" value="ECO:0007669"/>
    <property type="project" value="UniProtKB-KW"/>
</dbReference>
<sequence length="163" mass="17521">MRAEIIDGRLIVSPLGTPEHQDMATTLAVVLRPHAVARGWKAVAGLGICTDGTRDPYEPDVAVYPPDAPRWGAREVYASGLVMAGEVVSAGSVGDDRDHKPGIYATARVPIYMLVDPVSEPARVTVFSEPKDGRYTIATTVDLGKEIHLPDPVDFLLDTAVFL</sequence>